<gene>
    <name evidence="3" type="ORF">L227DRAFT_535968</name>
</gene>
<name>A0A5C2RTD7_9APHY</name>
<dbReference type="PRINTS" id="PR00080">
    <property type="entry name" value="SDRFAMILY"/>
</dbReference>
<dbReference type="GO" id="GO:0016616">
    <property type="term" value="F:oxidoreductase activity, acting on the CH-OH group of donors, NAD or NADP as acceptor"/>
    <property type="evidence" value="ECO:0007669"/>
    <property type="project" value="UniProtKB-ARBA"/>
</dbReference>
<evidence type="ECO:0000256" key="1">
    <source>
        <dbReference type="ARBA" id="ARBA00006484"/>
    </source>
</evidence>
<dbReference type="Gene3D" id="3.40.50.720">
    <property type="entry name" value="NAD(P)-binding Rossmann-like Domain"/>
    <property type="match status" value="1"/>
</dbReference>
<dbReference type="EMBL" id="ML122321">
    <property type="protein sequence ID" value="RPD53466.1"/>
    <property type="molecule type" value="Genomic_DNA"/>
</dbReference>
<comment type="similarity">
    <text evidence="1">Belongs to the short-chain dehydrogenases/reductases (SDR) family.</text>
</comment>
<keyword evidence="4" id="KW-1185">Reference proteome</keyword>
<dbReference type="SUPFAM" id="SSF51735">
    <property type="entry name" value="NAD(P)-binding Rossmann-fold domains"/>
    <property type="match status" value="1"/>
</dbReference>
<proteinExistence type="inferred from homology"/>
<evidence type="ECO:0000313" key="3">
    <source>
        <dbReference type="EMBL" id="RPD53466.1"/>
    </source>
</evidence>
<protein>
    <submittedName>
        <fullName evidence="3">Sorbose reductase sou1</fullName>
    </submittedName>
</protein>
<reference evidence="3" key="1">
    <citation type="journal article" date="2018" name="Genome Biol. Evol.">
        <title>Genomics and development of Lentinus tigrinus, a white-rot wood-decaying mushroom with dimorphic fruiting bodies.</title>
        <authorList>
            <person name="Wu B."/>
            <person name="Xu Z."/>
            <person name="Knudson A."/>
            <person name="Carlson A."/>
            <person name="Chen N."/>
            <person name="Kovaka S."/>
            <person name="LaButti K."/>
            <person name="Lipzen A."/>
            <person name="Pennachio C."/>
            <person name="Riley R."/>
            <person name="Schakwitz W."/>
            <person name="Umezawa K."/>
            <person name="Ohm R.A."/>
            <person name="Grigoriev I.V."/>
            <person name="Nagy L.G."/>
            <person name="Gibbons J."/>
            <person name="Hibbett D."/>
        </authorList>
    </citation>
    <scope>NUCLEOTIDE SEQUENCE [LARGE SCALE GENOMIC DNA]</scope>
    <source>
        <strain evidence="3">ALCF2SS1-6</strain>
    </source>
</reference>
<dbReference type="InterPro" id="IPR036291">
    <property type="entry name" value="NAD(P)-bd_dom_sf"/>
</dbReference>
<dbReference type="STRING" id="1328759.A0A5C2RTD7"/>
<organism evidence="3 4">
    <name type="scientific">Lentinus tigrinus ALCF2SS1-6</name>
    <dbReference type="NCBI Taxonomy" id="1328759"/>
    <lineage>
        <taxon>Eukaryota</taxon>
        <taxon>Fungi</taxon>
        <taxon>Dikarya</taxon>
        <taxon>Basidiomycota</taxon>
        <taxon>Agaricomycotina</taxon>
        <taxon>Agaricomycetes</taxon>
        <taxon>Polyporales</taxon>
        <taxon>Polyporaceae</taxon>
        <taxon>Lentinus</taxon>
    </lineage>
</organism>
<dbReference type="FunFam" id="3.40.50.720:FF:000084">
    <property type="entry name" value="Short-chain dehydrogenase reductase"/>
    <property type="match status" value="1"/>
</dbReference>
<dbReference type="GO" id="GO:0050664">
    <property type="term" value="F:oxidoreductase activity, acting on NAD(P)H, oxygen as acceptor"/>
    <property type="evidence" value="ECO:0007669"/>
    <property type="project" value="TreeGrafter"/>
</dbReference>
<sequence length="317" mass="33999">MLNVAVRRTLSCSHGYLTRRGLSHAAPKPELFGVARALQASASSESAPTTQPTLFTSEFSLADRVALVSGSRRGIGLEAALALAEAGARSVYCLDLPQEPGEDWLKVREFASRMGLGKFEYISGDVRDQEATWKVGETIGTREGRFDVCIASAGILGEDKSSLEVTNREFQDTVDVNLKGVLFTAQAAGRQMVRFGQGGSIILIASICGSVATEPTYCNVAYHTTKSGVLQLARSMACELGPKGVRVNTISPGFFRTKLNSSLDDRPDAAEHWAKSNPLGRFGRTHELRGVCAWLASDASSYCTGTDVFVSGGHQAW</sequence>
<dbReference type="Proteomes" id="UP000313359">
    <property type="component" value="Unassembled WGS sequence"/>
</dbReference>
<dbReference type="PANTHER" id="PTHR43008:SF4">
    <property type="entry name" value="CHAIN DEHYDROGENASE, PUTATIVE (AFU_ORTHOLOGUE AFUA_4G08710)-RELATED"/>
    <property type="match status" value="1"/>
</dbReference>
<dbReference type="AlphaFoldDB" id="A0A5C2RTD7"/>
<keyword evidence="2" id="KW-0560">Oxidoreductase</keyword>
<dbReference type="InterPro" id="IPR002347">
    <property type="entry name" value="SDR_fam"/>
</dbReference>
<dbReference type="Pfam" id="PF13561">
    <property type="entry name" value="adh_short_C2"/>
    <property type="match status" value="1"/>
</dbReference>
<dbReference type="PRINTS" id="PR00081">
    <property type="entry name" value="GDHRDH"/>
</dbReference>
<accession>A0A5C2RTD7</accession>
<feature type="non-terminal residue" evidence="3">
    <location>
        <position position="1"/>
    </location>
</feature>
<dbReference type="PANTHER" id="PTHR43008">
    <property type="entry name" value="BENZIL REDUCTASE"/>
    <property type="match status" value="1"/>
</dbReference>
<evidence type="ECO:0000256" key="2">
    <source>
        <dbReference type="ARBA" id="ARBA00023002"/>
    </source>
</evidence>
<evidence type="ECO:0000313" key="4">
    <source>
        <dbReference type="Proteomes" id="UP000313359"/>
    </source>
</evidence>
<dbReference type="OrthoDB" id="1669814at2759"/>